<gene>
    <name evidence="3" type="ORF">XM38_035930</name>
</gene>
<dbReference type="Pfam" id="PF13676">
    <property type="entry name" value="TIR_2"/>
    <property type="match status" value="1"/>
</dbReference>
<name>A0A1Z3HQR8_9CYAN</name>
<dbReference type="InterPro" id="IPR035897">
    <property type="entry name" value="Toll_tir_struct_dom_sf"/>
</dbReference>
<dbReference type="SUPFAM" id="SSF52200">
    <property type="entry name" value="Toll/Interleukin receptor TIR domain"/>
    <property type="match status" value="1"/>
</dbReference>
<dbReference type="GO" id="GO:0007165">
    <property type="term" value="P:signal transduction"/>
    <property type="evidence" value="ECO:0007669"/>
    <property type="project" value="InterPro"/>
</dbReference>
<keyword evidence="3" id="KW-0808">Transferase</keyword>
<organism evidence="3 4">
    <name type="scientific">Halomicronema hongdechloris C2206</name>
    <dbReference type="NCBI Taxonomy" id="1641165"/>
    <lineage>
        <taxon>Bacteria</taxon>
        <taxon>Bacillati</taxon>
        <taxon>Cyanobacteriota</taxon>
        <taxon>Cyanophyceae</taxon>
        <taxon>Nodosilineales</taxon>
        <taxon>Nodosilineaceae</taxon>
        <taxon>Halomicronema</taxon>
    </lineage>
</organism>
<evidence type="ECO:0000313" key="4">
    <source>
        <dbReference type="Proteomes" id="UP000191901"/>
    </source>
</evidence>
<dbReference type="RefSeq" id="WP_187329446.1">
    <property type="nucleotide sequence ID" value="NZ_CP021983.2"/>
</dbReference>
<evidence type="ECO:0000256" key="1">
    <source>
        <dbReference type="SAM" id="Phobius"/>
    </source>
</evidence>
<dbReference type="AlphaFoldDB" id="A0A1Z3HQR8"/>
<keyword evidence="4" id="KW-1185">Reference proteome</keyword>
<keyword evidence="1" id="KW-0812">Transmembrane</keyword>
<dbReference type="STRING" id="1641165.XM38_16330"/>
<dbReference type="InterPro" id="IPR000157">
    <property type="entry name" value="TIR_dom"/>
</dbReference>
<dbReference type="KEGG" id="hhg:XM38_035930"/>
<keyword evidence="3" id="KW-0418">Kinase</keyword>
<keyword evidence="1" id="KW-1133">Transmembrane helix</keyword>
<feature type="transmembrane region" description="Helical" evidence="1">
    <location>
        <begin position="227"/>
        <end position="249"/>
    </location>
</feature>
<dbReference type="GO" id="GO:0016301">
    <property type="term" value="F:kinase activity"/>
    <property type="evidence" value="ECO:0007669"/>
    <property type="project" value="UniProtKB-KW"/>
</dbReference>
<evidence type="ECO:0000313" key="3">
    <source>
        <dbReference type="EMBL" id="ASC72635.1"/>
    </source>
</evidence>
<dbReference type="PROSITE" id="PS50104">
    <property type="entry name" value="TIR"/>
    <property type="match status" value="1"/>
</dbReference>
<sequence length="453" mass="51429">MPHSSDNRSRSHVSTAFIRSNDVFISYSRKDKAFVETLEVAFRQASRDPWIDWDDIRKGEDWWQSIQRGIEQADTFVFILSPDSVASEVCRDEVEYATQCHKRFLPLVRREGFEMSRLHPSISRHNWLFFRETDDFKAAFQELLTALDTDLDYVHAHTRLLVRSHEWQTKGCDRSYLLRGTDLIEAQQWLTQGLNKEPRPTEGQVSYINASLEAKAARLKARQQAKWVVVLTTVLANLAFVSGGLYWLYTCVTDIAMDQAEETMRDTLTGAITGIDGDEFAALAALELPPDQDNPSDNPLYQRHQAWLQTINRIAPSALPVTYIPGANADEVLIIGDIAREGDVLGSLDPSYAYNFRELKSPDWQMLDGLQEISLNFDPYVDETGTWIAIYGPIENAAGEMVGAMELEYNAAYVEDIQGYIRSVISKACLIAAIWLAISSWLILRATRPPQEH</sequence>
<evidence type="ECO:0000259" key="2">
    <source>
        <dbReference type="PROSITE" id="PS50104"/>
    </source>
</evidence>
<feature type="domain" description="TIR" evidence="2">
    <location>
        <begin position="19"/>
        <end position="151"/>
    </location>
</feature>
<keyword evidence="1" id="KW-0472">Membrane</keyword>
<dbReference type="Proteomes" id="UP000191901">
    <property type="component" value="Chromosome"/>
</dbReference>
<proteinExistence type="predicted"/>
<reference evidence="3 4" key="1">
    <citation type="journal article" date="2016" name="Biochim. Biophys. Acta">
        <title>Characterization of red-shifted phycobilisomes isolated from the chlorophyll f-containing cyanobacterium Halomicronema hongdechloris.</title>
        <authorList>
            <person name="Li Y."/>
            <person name="Lin Y."/>
            <person name="Garvey C.J."/>
            <person name="Birch D."/>
            <person name="Corkery R.W."/>
            <person name="Loughlin P.C."/>
            <person name="Scheer H."/>
            <person name="Willows R.D."/>
            <person name="Chen M."/>
        </authorList>
    </citation>
    <scope>NUCLEOTIDE SEQUENCE [LARGE SCALE GENOMIC DNA]</scope>
    <source>
        <strain evidence="3 4">C2206</strain>
    </source>
</reference>
<dbReference type="Gene3D" id="3.40.50.10140">
    <property type="entry name" value="Toll/interleukin-1 receptor homology (TIR) domain"/>
    <property type="match status" value="1"/>
</dbReference>
<dbReference type="EMBL" id="CP021983">
    <property type="protein sequence ID" value="ASC72635.1"/>
    <property type="molecule type" value="Genomic_DNA"/>
</dbReference>
<dbReference type="SMART" id="SM00255">
    <property type="entry name" value="TIR"/>
    <property type="match status" value="1"/>
</dbReference>
<protein>
    <submittedName>
        <fullName evidence="3">Histidine kinase</fullName>
    </submittedName>
</protein>
<accession>A0A1Z3HQR8</accession>